<evidence type="ECO:0000256" key="1">
    <source>
        <dbReference type="ARBA" id="ARBA00022723"/>
    </source>
</evidence>
<name>A0A1N7EHF4_9ACTN</name>
<dbReference type="InterPro" id="IPR033138">
    <property type="entry name" value="Cu_oxidase_CS"/>
</dbReference>
<gene>
    <name evidence="3" type="ORF">SAMN05421833_1185</name>
</gene>
<dbReference type="Gene3D" id="2.60.40.420">
    <property type="entry name" value="Cupredoxins - blue copper proteins"/>
    <property type="match status" value="1"/>
</dbReference>
<dbReference type="Proteomes" id="UP000186096">
    <property type="component" value="Unassembled WGS sequence"/>
</dbReference>
<dbReference type="InterPro" id="IPR002355">
    <property type="entry name" value="Cu_oxidase_Cu_BS"/>
</dbReference>
<dbReference type="SUPFAM" id="SSF49503">
    <property type="entry name" value="Cupredoxins"/>
    <property type="match status" value="1"/>
</dbReference>
<dbReference type="GO" id="GO:0005507">
    <property type="term" value="F:copper ion binding"/>
    <property type="evidence" value="ECO:0007669"/>
    <property type="project" value="InterPro"/>
</dbReference>
<organism evidence="3 4">
    <name type="scientific">Microbispora rosea</name>
    <dbReference type="NCBI Taxonomy" id="58117"/>
    <lineage>
        <taxon>Bacteria</taxon>
        <taxon>Bacillati</taxon>
        <taxon>Actinomycetota</taxon>
        <taxon>Actinomycetes</taxon>
        <taxon>Streptosporangiales</taxon>
        <taxon>Streptosporangiaceae</taxon>
        <taxon>Microbispora</taxon>
    </lineage>
</organism>
<dbReference type="STRING" id="58117.SAMN05421833_1185"/>
<dbReference type="InterPro" id="IPR008972">
    <property type="entry name" value="Cupredoxin"/>
</dbReference>
<dbReference type="EMBL" id="FTNI01000018">
    <property type="protein sequence ID" value="SIR87521.1"/>
    <property type="molecule type" value="Genomic_DNA"/>
</dbReference>
<proteinExistence type="predicted"/>
<dbReference type="PROSITE" id="PS00079">
    <property type="entry name" value="MULTICOPPER_OXIDASE1"/>
    <property type="match status" value="1"/>
</dbReference>
<feature type="domain" description="Plastocyanin-like" evidence="2">
    <location>
        <begin position="2"/>
        <end position="97"/>
    </location>
</feature>
<accession>A0A1N7EHF4</accession>
<evidence type="ECO:0000313" key="4">
    <source>
        <dbReference type="Proteomes" id="UP000186096"/>
    </source>
</evidence>
<evidence type="ECO:0000259" key="2">
    <source>
        <dbReference type="Pfam" id="PF07731"/>
    </source>
</evidence>
<sequence>MMAYDWAINGRPYDPKTILPVHAGERVRLRFVNRPLMWHPMRLHGQTFALTAGGIREDTAIVLPNSNVEADFDAGNLGLWMIHCHDVYHAEVGMMTTLGYVQS</sequence>
<dbReference type="Pfam" id="PF07731">
    <property type="entry name" value="Cu-oxidase_2"/>
    <property type="match status" value="1"/>
</dbReference>
<reference evidence="4" key="1">
    <citation type="submission" date="2017-01" db="EMBL/GenBank/DDBJ databases">
        <authorList>
            <person name="Varghese N."/>
            <person name="Submissions S."/>
        </authorList>
    </citation>
    <scope>NUCLEOTIDE SEQUENCE [LARGE SCALE GENOMIC DNA]</scope>
    <source>
        <strain evidence="4">ATCC 12950</strain>
    </source>
</reference>
<dbReference type="InterPro" id="IPR011706">
    <property type="entry name" value="Cu-oxidase_C"/>
</dbReference>
<dbReference type="AlphaFoldDB" id="A0A1N7EHF4"/>
<protein>
    <submittedName>
        <fullName evidence="3">Multicopper oxidase</fullName>
    </submittedName>
</protein>
<dbReference type="PROSITE" id="PS00080">
    <property type="entry name" value="MULTICOPPER_OXIDASE2"/>
    <property type="match status" value="1"/>
</dbReference>
<keyword evidence="4" id="KW-1185">Reference proteome</keyword>
<evidence type="ECO:0000313" key="3">
    <source>
        <dbReference type="EMBL" id="SIR87521.1"/>
    </source>
</evidence>
<keyword evidence="1" id="KW-0479">Metal-binding</keyword>
<dbReference type="GO" id="GO:0016491">
    <property type="term" value="F:oxidoreductase activity"/>
    <property type="evidence" value="ECO:0007669"/>
    <property type="project" value="InterPro"/>
</dbReference>